<keyword evidence="2" id="KW-1185">Reference proteome</keyword>
<name>A0A918UP63_9CAUL</name>
<comment type="caution">
    <text evidence="1">The sequence shown here is derived from an EMBL/GenBank/DDBJ whole genome shotgun (WGS) entry which is preliminary data.</text>
</comment>
<evidence type="ECO:0000313" key="2">
    <source>
        <dbReference type="Proteomes" id="UP000662572"/>
    </source>
</evidence>
<protein>
    <submittedName>
        <fullName evidence="1">Uncharacterized protein</fullName>
    </submittedName>
</protein>
<accession>A0A918UP63</accession>
<gene>
    <name evidence="1" type="ORF">GCM10011273_06650</name>
</gene>
<proteinExistence type="predicted"/>
<dbReference type="EMBL" id="BMZB01000001">
    <property type="protein sequence ID" value="GGZ24170.1"/>
    <property type="molecule type" value="Genomic_DNA"/>
</dbReference>
<dbReference type="Proteomes" id="UP000662572">
    <property type="component" value="Unassembled WGS sequence"/>
</dbReference>
<reference evidence="1" key="1">
    <citation type="journal article" date="2014" name="Int. J. Syst. Evol. Microbiol.">
        <title>Complete genome sequence of Corynebacterium casei LMG S-19264T (=DSM 44701T), isolated from a smear-ripened cheese.</title>
        <authorList>
            <consortium name="US DOE Joint Genome Institute (JGI-PGF)"/>
            <person name="Walter F."/>
            <person name="Albersmeier A."/>
            <person name="Kalinowski J."/>
            <person name="Ruckert C."/>
        </authorList>
    </citation>
    <scope>NUCLEOTIDE SEQUENCE</scope>
    <source>
        <strain evidence="1">KCTC 32296</strain>
    </source>
</reference>
<organism evidence="1 2">
    <name type="scientific">Asticcacaulis endophyticus</name>
    <dbReference type="NCBI Taxonomy" id="1395890"/>
    <lineage>
        <taxon>Bacteria</taxon>
        <taxon>Pseudomonadati</taxon>
        <taxon>Pseudomonadota</taxon>
        <taxon>Alphaproteobacteria</taxon>
        <taxon>Caulobacterales</taxon>
        <taxon>Caulobacteraceae</taxon>
        <taxon>Asticcacaulis</taxon>
    </lineage>
</organism>
<sequence>MTPAVAIKALAAKLTGAEKHMLIPSVYSEKVTCFWLKVDQFPGAYGNFSDL</sequence>
<evidence type="ECO:0000313" key="1">
    <source>
        <dbReference type="EMBL" id="GGZ24170.1"/>
    </source>
</evidence>
<dbReference type="AlphaFoldDB" id="A0A918UP63"/>
<reference evidence="1" key="2">
    <citation type="submission" date="2020-09" db="EMBL/GenBank/DDBJ databases">
        <authorList>
            <person name="Sun Q."/>
            <person name="Kim S."/>
        </authorList>
    </citation>
    <scope>NUCLEOTIDE SEQUENCE</scope>
    <source>
        <strain evidence="1">KCTC 32296</strain>
    </source>
</reference>